<evidence type="ECO:0000256" key="8">
    <source>
        <dbReference type="SAM" id="Phobius"/>
    </source>
</evidence>
<dbReference type="GO" id="GO:0005886">
    <property type="term" value="C:plasma membrane"/>
    <property type="evidence" value="ECO:0007669"/>
    <property type="project" value="UniProtKB-SubCell"/>
</dbReference>
<dbReference type="Proteomes" id="UP000682713">
    <property type="component" value="Unassembled WGS sequence"/>
</dbReference>
<keyword evidence="3" id="KW-1003">Cell membrane</keyword>
<keyword evidence="4 8" id="KW-0812">Transmembrane</keyword>
<evidence type="ECO:0000313" key="10">
    <source>
        <dbReference type="Proteomes" id="UP000682713"/>
    </source>
</evidence>
<dbReference type="RefSeq" id="WP_213110451.1">
    <property type="nucleotide sequence ID" value="NZ_JAGYPJ010000001.1"/>
</dbReference>
<evidence type="ECO:0000256" key="4">
    <source>
        <dbReference type="ARBA" id="ARBA00022692"/>
    </source>
</evidence>
<organism evidence="9 10">
    <name type="scientific">Lederbergia citrisecunda</name>
    <dbReference type="NCBI Taxonomy" id="2833583"/>
    <lineage>
        <taxon>Bacteria</taxon>
        <taxon>Bacillati</taxon>
        <taxon>Bacillota</taxon>
        <taxon>Bacilli</taxon>
        <taxon>Bacillales</taxon>
        <taxon>Bacillaceae</taxon>
        <taxon>Lederbergia</taxon>
    </lineage>
</organism>
<gene>
    <name evidence="9" type="primary">mreD</name>
    <name evidence="9" type="ORF">KHA93_09085</name>
</gene>
<dbReference type="NCBIfam" id="TIGR03426">
    <property type="entry name" value="shape_MreD"/>
    <property type="match status" value="1"/>
</dbReference>
<feature type="transmembrane region" description="Helical" evidence="8">
    <location>
        <begin position="35"/>
        <end position="53"/>
    </location>
</feature>
<feature type="transmembrane region" description="Helical" evidence="8">
    <location>
        <begin position="138"/>
        <end position="159"/>
    </location>
</feature>
<dbReference type="AlphaFoldDB" id="A0A942TLI5"/>
<evidence type="ECO:0000256" key="7">
    <source>
        <dbReference type="ARBA" id="ARBA00023136"/>
    </source>
</evidence>
<feature type="transmembrane region" description="Helical" evidence="8">
    <location>
        <begin position="101"/>
        <end position="126"/>
    </location>
</feature>
<proteinExistence type="inferred from homology"/>
<dbReference type="EMBL" id="JAGYPJ010000001">
    <property type="protein sequence ID" value="MBS4199810.1"/>
    <property type="molecule type" value="Genomic_DNA"/>
</dbReference>
<comment type="caution">
    <text evidence="9">The sequence shown here is derived from an EMBL/GenBank/DDBJ whole genome shotgun (WGS) entry which is preliminary data.</text>
</comment>
<protein>
    <submittedName>
        <fullName evidence="9">Rod shape-determining protein MreD</fullName>
    </submittedName>
</protein>
<evidence type="ECO:0000256" key="3">
    <source>
        <dbReference type="ARBA" id="ARBA00022475"/>
    </source>
</evidence>
<dbReference type="InterPro" id="IPR007227">
    <property type="entry name" value="Cell_shape_determining_MreD"/>
</dbReference>
<keyword evidence="5" id="KW-0133">Cell shape</keyword>
<evidence type="ECO:0000313" key="9">
    <source>
        <dbReference type="EMBL" id="MBS4199810.1"/>
    </source>
</evidence>
<evidence type="ECO:0000256" key="6">
    <source>
        <dbReference type="ARBA" id="ARBA00022989"/>
    </source>
</evidence>
<dbReference type="GO" id="GO:0008360">
    <property type="term" value="P:regulation of cell shape"/>
    <property type="evidence" value="ECO:0007669"/>
    <property type="project" value="UniProtKB-KW"/>
</dbReference>
<evidence type="ECO:0000256" key="5">
    <source>
        <dbReference type="ARBA" id="ARBA00022960"/>
    </source>
</evidence>
<name>A0A942TLI5_9BACI</name>
<evidence type="ECO:0000256" key="1">
    <source>
        <dbReference type="ARBA" id="ARBA00004651"/>
    </source>
</evidence>
<keyword evidence="7 8" id="KW-0472">Membrane</keyword>
<comment type="similarity">
    <text evidence="2">Belongs to the MreD family.</text>
</comment>
<sequence length="173" mass="20147">MMKRLILPFLLTFCFYCESIFVDFLPPGSFGVDWILVPHFLLILFIMMGINYFRNRTLIYAAVFGLLFDIYFTGVIGIYLVLFPIAVYVSAKLTKLLFSNIFTALIITIMCISLVETIVYGMNIFVLRKSMDLNEFAMIRLVPTLILNAVFFIIVYFPFNKLLLNRKKEELNE</sequence>
<evidence type="ECO:0000256" key="2">
    <source>
        <dbReference type="ARBA" id="ARBA00007776"/>
    </source>
</evidence>
<keyword evidence="10" id="KW-1185">Reference proteome</keyword>
<comment type="subcellular location">
    <subcellularLocation>
        <location evidence="1">Cell membrane</location>
        <topology evidence="1">Multi-pass membrane protein</topology>
    </subcellularLocation>
</comment>
<keyword evidence="6 8" id="KW-1133">Transmembrane helix</keyword>
<feature type="transmembrane region" description="Helical" evidence="8">
    <location>
        <begin position="60"/>
        <end position="89"/>
    </location>
</feature>
<dbReference type="Pfam" id="PF04093">
    <property type="entry name" value="MreD"/>
    <property type="match status" value="1"/>
</dbReference>
<accession>A0A942TLI5</accession>
<reference evidence="9 10" key="1">
    <citation type="submission" date="2021-05" db="EMBL/GenBank/DDBJ databases">
        <title>Novel Bacillus species.</title>
        <authorList>
            <person name="Liu G."/>
        </authorList>
    </citation>
    <scope>NUCLEOTIDE SEQUENCE [LARGE SCALE GENOMIC DNA]</scope>
    <source>
        <strain evidence="9 10">FJAT-49732</strain>
    </source>
</reference>